<protein>
    <submittedName>
        <fullName evidence="2">Uncharacterized protein</fullName>
    </submittedName>
</protein>
<dbReference type="EMBL" id="BEZZ01000051">
    <property type="protein sequence ID" value="GCC24258.1"/>
    <property type="molecule type" value="Genomic_DNA"/>
</dbReference>
<organism evidence="2 3">
    <name type="scientific">Chiloscyllium punctatum</name>
    <name type="common">Brownbanded bambooshark</name>
    <name type="synonym">Hemiscyllium punctatum</name>
    <dbReference type="NCBI Taxonomy" id="137246"/>
    <lineage>
        <taxon>Eukaryota</taxon>
        <taxon>Metazoa</taxon>
        <taxon>Chordata</taxon>
        <taxon>Craniata</taxon>
        <taxon>Vertebrata</taxon>
        <taxon>Chondrichthyes</taxon>
        <taxon>Elasmobranchii</taxon>
        <taxon>Galeomorphii</taxon>
        <taxon>Galeoidea</taxon>
        <taxon>Orectolobiformes</taxon>
        <taxon>Hemiscylliidae</taxon>
        <taxon>Chiloscyllium</taxon>
    </lineage>
</organism>
<gene>
    <name evidence="2" type="ORF">chiPu_0002658</name>
</gene>
<evidence type="ECO:0000313" key="3">
    <source>
        <dbReference type="Proteomes" id="UP000287033"/>
    </source>
</evidence>
<proteinExistence type="predicted"/>
<dbReference type="OMA" id="MQMAESY"/>
<accession>A0A401S1K6</accession>
<reference evidence="2 3" key="1">
    <citation type="journal article" date="2018" name="Nat. Ecol. Evol.">
        <title>Shark genomes provide insights into elasmobranch evolution and the origin of vertebrates.</title>
        <authorList>
            <person name="Hara Y"/>
            <person name="Yamaguchi K"/>
            <person name="Onimaru K"/>
            <person name="Kadota M"/>
            <person name="Koyanagi M"/>
            <person name="Keeley SD"/>
            <person name="Tatsumi K"/>
            <person name="Tanaka K"/>
            <person name="Motone F"/>
            <person name="Kageyama Y"/>
            <person name="Nozu R"/>
            <person name="Adachi N"/>
            <person name="Nishimura O"/>
            <person name="Nakagawa R"/>
            <person name="Tanegashima C"/>
            <person name="Kiyatake I"/>
            <person name="Matsumoto R"/>
            <person name="Murakumo K"/>
            <person name="Nishida K"/>
            <person name="Terakita A"/>
            <person name="Kuratani S"/>
            <person name="Sato K"/>
            <person name="Hyodo S Kuraku.S."/>
        </authorList>
    </citation>
    <scope>NUCLEOTIDE SEQUENCE [LARGE SCALE GENOMIC DNA]</scope>
</reference>
<dbReference type="OrthoDB" id="7659889at2759"/>
<keyword evidence="3" id="KW-1185">Reference proteome</keyword>
<dbReference type="Proteomes" id="UP000287033">
    <property type="component" value="Unassembled WGS sequence"/>
</dbReference>
<sequence>MAVRTDKISPTCIWVALKRLDLNDDQVTIVKDVGSLQGLDTAAAKQVLFNSFGLTDTTLVLKLRNNRGYLVPINGELNVNNRQSPYILEVTKLFQHVVPRPRTDPMTVINKGLKNRLQNIMKRIERMEELAPEVKVRRQDKLNEEVELLNQKLQFLNQRMQIADSTVWKGMFKRPPLW</sequence>
<dbReference type="AlphaFoldDB" id="A0A401S1K6"/>
<evidence type="ECO:0000313" key="2">
    <source>
        <dbReference type="EMBL" id="GCC24258.1"/>
    </source>
</evidence>
<keyword evidence="1" id="KW-0175">Coiled coil</keyword>
<name>A0A401S1K6_CHIPU</name>
<feature type="coiled-coil region" evidence="1">
    <location>
        <begin position="110"/>
        <end position="166"/>
    </location>
</feature>
<comment type="caution">
    <text evidence="2">The sequence shown here is derived from an EMBL/GenBank/DDBJ whole genome shotgun (WGS) entry which is preliminary data.</text>
</comment>
<evidence type="ECO:0000256" key="1">
    <source>
        <dbReference type="SAM" id="Coils"/>
    </source>
</evidence>